<name>A0AAV7QBX6_PLEWA</name>
<evidence type="ECO:0008006" key="3">
    <source>
        <dbReference type="Google" id="ProtNLM"/>
    </source>
</evidence>
<sequence length="181" mass="20288">MEATDRILQEIAAVGRRLETMDAKISDMTVASTSIRADIASFQDTATDLDRHLTMDGHLAALPEQEIELRSLQVKVTELEDRSCRDLFGIPEYKEGSDIKTFLKNLLPELMGLVFSPPLEFQCVHRIGPLHKATPDKSRPIIACFPHHEQARRTISAAKSQGKFSLEGHEIRVVADISRLK</sequence>
<dbReference type="Gene3D" id="3.30.70.1820">
    <property type="entry name" value="L1 transposable element, RRM domain"/>
    <property type="match status" value="1"/>
</dbReference>
<dbReference type="PANTHER" id="PTHR11505">
    <property type="entry name" value="L1 TRANSPOSABLE ELEMENT-RELATED"/>
    <property type="match status" value="1"/>
</dbReference>
<comment type="caution">
    <text evidence="1">The sequence shown here is derived from an EMBL/GenBank/DDBJ whole genome shotgun (WGS) entry which is preliminary data.</text>
</comment>
<gene>
    <name evidence="1" type="ORF">NDU88_003129</name>
</gene>
<protein>
    <recommendedName>
        <fullName evidence="3">L1 transposable element RRM domain-containing protein</fullName>
    </recommendedName>
</protein>
<proteinExistence type="predicted"/>
<dbReference type="EMBL" id="JANPWB010000010">
    <property type="protein sequence ID" value="KAJ1136714.1"/>
    <property type="molecule type" value="Genomic_DNA"/>
</dbReference>
<dbReference type="Proteomes" id="UP001066276">
    <property type="component" value="Chromosome 6"/>
</dbReference>
<evidence type="ECO:0000313" key="1">
    <source>
        <dbReference type="EMBL" id="KAJ1136714.1"/>
    </source>
</evidence>
<organism evidence="1 2">
    <name type="scientific">Pleurodeles waltl</name>
    <name type="common">Iberian ribbed newt</name>
    <dbReference type="NCBI Taxonomy" id="8319"/>
    <lineage>
        <taxon>Eukaryota</taxon>
        <taxon>Metazoa</taxon>
        <taxon>Chordata</taxon>
        <taxon>Craniata</taxon>
        <taxon>Vertebrata</taxon>
        <taxon>Euteleostomi</taxon>
        <taxon>Amphibia</taxon>
        <taxon>Batrachia</taxon>
        <taxon>Caudata</taxon>
        <taxon>Salamandroidea</taxon>
        <taxon>Salamandridae</taxon>
        <taxon>Pleurodelinae</taxon>
        <taxon>Pleurodeles</taxon>
    </lineage>
</organism>
<evidence type="ECO:0000313" key="2">
    <source>
        <dbReference type="Proteomes" id="UP001066276"/>
    </source>
</evidence>
<dbReference type="AlphaFoldDB" id="A0AAV7QBX6"/>
<accession>A0AAV7QBX6</accession>
<dbReference type="InterPro" id="IPR004244">
    <property type="entry name" value="Transposase_22"/>
</dbReference>
<keyword evidence="2" id="KW-1185">Reference proteome</keyword>
<reference evidence="1" key="1">
    <citation type="journal article" date="2022" name="bioRxiv">
        <title>Sequencing and chromosome-scale assembly of the giantPleurodeles waltlgenome.</title>
        <authorList>
            <person name="Brown T."/>
            <person name="Elewa A."/>
            <person name="Iarovenko S."/>
            <person name="Subramanian E."/>
            <person name="Araus A.J."/>
            <person name="Petzold A."/>
            <person name="Susuki M."/>
            <person name="Suzuki K.-i.T."/>
            <person name="Hayashi T."/>
            <person name="Toyoda A."/>
            <person name="Oliveira C."/>
            <person name="Osipova E."/>
            <person name="Leigh N.D."/>
            <person name="Simon A."/>
            <person name="Yun M.H."/>
        </authorList>
    </citation>
    <scope>NUCLEOTIDE SEQUENCE</scope>
    <source>
        <strain evidence="1">20211129_DDA</strain>
        <tissue evidence="1">Liver</tissue>
    </source>
</reference>